<comment type="caution">
    <text evidence="4">The sequence shown here is derived from an EMBL/GenBank/DDBJ whole genome shotgun (WGS) entry which is preliminary data.</text>
</comment>
<feature type="compositionally biased region" description="Low complexity" evidence="3">
    <location>
        <begin position="1"/>
        <end position="10"/>
    </location>
</feature>
<feature type="non-terminal residue" evidence="4">
    <location>
        <position position="1"/>
    </location>
</feature>
<dbReference type="GO" id="GO:0017128">
    <property type="term" value="F:phospholipid scramblase activity"/>
    <property type="evidence" value="ECO:0007669"/>
    <property type="project" value="InterPro"/>
</dbReference>
<dbReference type="OrthoDB" id="191150at2759"/>
<organism evidence="4 5">
    <name type="scientific">Macrostomum lignano</name>
    <dbReference type="NCBI Taxonomy" id="282301"/>
    <lineage>
        <taxon>Eukaryota</taxon>
        <taxon>Metazoa</taxon>
        <taxon>Spiralia</taxon>
        <taxon>Lophotrochozoa</taxon>
        <taxon>Platyhelminthes</taxon>
        <taxon>Rhabditophora</taxon>
        <taxon>Macrostomorpha</taxon>
        <taxon>Macrostomida</taxon>
        <taxon>Macrostomidae</taxon>
        <taxon>Macrostomum</taxon>
    </lineage>
</organism>
<proteinExistence type="inferred from homology"/>
<evidence type="ECO:0000256" key="2">
    <source>
        <dbReference type="RuleBase" id="RU363116"/>
    </source>
</evidence>
<dbReference type="PANTHER" id="PTHR23248">
    <property type="entry name" value="PHOSPHOLIPID SCRAMBLASE-RELATED"/>
    <property type="match status" value="1"/>
</dbReference>
<keyword evidence="2" id="KW-0106">Calcium</keyword>
<keyword evidence="2" id="KW-0449">Lipoprotein</keyword>
<feature type="region of interest" description="Disordered" evidence="3">
    <location>
        <begin position="1"/>
        <end position="22"/>
    </location>
</feature>
<dbReference type="PANTHER" id="PTHR23248:SF9">
    <property type="entry name" value="PHOSPHOLIPID SCRAMBLASE"/>
    <property type="match status" value="1"/>
</dbReference>
<dbReference type="STRING" id="282301.A0A267ESD3"/>
<accession>A0A267ESD3</accession>
<comment type="similarity">
    <text evidence="1 2">Belongs to the phospholipid scramblase family.</text>
</comment>
<name>A0A267ESD3_9PLAT</name>
<reference evidence="4 5" key="1">
    <citation type="submission" date="2017-06" db="EMBL/GenBank/DDBJ databases">
        <title>A platform for efficient transgenesis in Macrostomum lignano, a flatworm model organism for stem cell research.</title>
        <authorList>
            <person name="Berezikov E."/>
        </authorList>
    </citation>
    <scope>NUCLEOTIDE SEQUENCE [LARGE SCALE GENOMIC DNA]</scope>
    <source>
        <strain evidence="4">DV1</strain>
        <tissue evidence="4">Whole organism</tissue>
    </source>
</reference>
<evidence type="ECO:0000313" key="4">
    <source>
        <dbReference type="EMBL" id="PAA63874.1"/>
    </source>
</evidence>
<gene>
    <name evidence="4" type="ORF">BOX15_Mlig003802g1</name>
</gene>
<comment type="cofactor">
    <cofactor evidence="2">
        <name>Ca(2+)</name>
        <dbReference type="ChEBI" id="CHEBI:29108"/>
    </cofactor>
</comment>
<comment type="function">
    <text evidence="2">May mediate accelerated ATP-independent bidirectional transbilayer migration of phospholipids upon binding calcium ions that results in a loss of phospholipid asymmetry in the plasma membrane.</text>
</comment>
<dbReference type="Proteomes" id="UP000215902">
    <property type="component" value="Unassembled WGS sequence"/>
</dbReference>
<evidence type="ECO:0000256" key="3">
    <source>
        <dbReference type="SAM" id="MobiDB-lite"/>
    </source>
</evidence>
<protein>
    <recommendedName>
        <fullName evidence="2">Phospholipid scramblase</fullName>
    </recommendedName>
</protein>
<keyword evidence="2" id="KW-0564">Palmitate</keyword>
<dbReference type="EMBL" id="NIVC01001808">
    <property type="protein sequence ID" value="PAA63874.1"/>
    <property type="molecule type" value="Genomic_DNA"/>
</dbReference>
<dbReference type="Pfam" id="PF03803">
    <property type="entry name" value="Scramblase"/>
    <property type="match status" value="1"/>
</dbReference>
<evidence type="ECO:0000313" key="5">
    <source>
        <dbReference type="Proteomes" id="UP000215902"/>
    </source>
</evidence>
<dbReference type="InterPro" id="IPR005552">
    <property type="entry name" value="Scramblase"/>
</dbReference>
<sequence length="112" mass="12688">EIASSTSSSSSRRRKLSRSFRASRCRTGTACRTPLDSRCSSLESLRSHDGSTEVGRVSKQWTNLLQEYFTDVDNFGITFPRDLSVKIKAVVLAACFLIDFMFFEGQNRRSQH</sequence>
<dbReference type="AlphaFoldDB" id="A0A267ESD3"/>
<dbReference type="GO" id="GO:0005886">
    <property type="term" value="C:plasma membrane"/>
    <property type="evidence" value="ECO:0007669"/>
    <property type="project" value="TreeGrafter"/>
</dbReference>
<feature type="compositionally biased region" description="Basic residues" evidence="3">
    <location>
        <begin position="11"/>
        <end position="22"/>
    </location>
</feature>
<keyword evidence="5" id="KW-1185">Reference proteome</keyword>
<evidence type="ECO:0000256" key="1">
    <source>
        <dbReference type="ARBA" id="ARBA00005350"/>
    </source>
</evidence>